<evidence type="ECO:0000259" key="10">
    <source>
        <dbReference type="PROSITE" id="PS50893"/>
    </source>
</evidence>
<dbReference type="SUPFAM" id="SSF90123">
    <property type="entry name" value="ABC transporter transmembrane region"/>
    <property type="match status" value="2"/>
</dbReference>
<feature type="transmembrane region" description="Helical" evidence="9">
    <location>
        <begin position="906"/>
        <end position="932"/>
    </location>
</feature>
<dbReference type="InterPro" id="IPR003439">
    <property type="entry name" value="ABC_transporter-like_ATP-bd"/>
</dbReference>
<sequence length="1439" mass="157764">MERSVAEDGAVPPSSVQTNQGSLDTQILDGPTSATHEVAAGMKSAFEKGNIHEVQLQTDPAKSDVSPGSTITSGSTRGDRLKSNVDRWKIRLDPLKTTTIPPVPDVRGPSNEHNAGLFSKLMFHWLSPLLSIGYQRPLQLNDIWMVNPDRGVESFADRLLETMLARQKVTGRWNTATVTLFKVFKRDFILSGLLQLTAACLQILSPFVLRYLLLFIQDAYVAKINGSPAPPIGRGIGFVLGLTGMQIIQSMCTNHYFYSTMMMGAEAKSAVTVCIFNRAMNLSTRAKAGTSDKEGWSDGRITNLISTDVSRIETGAPMIHLCWTAPVQILLALALLLVNIGYSALAGFAFIVIMSPLLGRAVKALMSHRQEINTLTDRRVRITQEIVTSVRHIKLFGWETSFLDKLATARALEVKKIFHILTIQNMLLAASLVTPVFAAILTFVTYNLSGHSLDAARIFSSLALLNSLTTPLEYLPVALTHVVNASASLKRISEFFEAEEYQPILPGRPNDDALAVVVEQANFAWDGNSGQTSHGTSKSGRPGADVSTSPIQTTEKGVVPRTDKKDEAMSQSPIPNEKVTASVHGKEPLKTAFELQHIDFSVGRKELVVVVGSVGAGKSSLLSGLVGEMRHTQGTVSLASHPAYSPQSAWIQDASVKENILFGERFDSAWYDAVVDACALRDDFATLIAGDDTVVGEKGITLSGGQKQRINIARAVYSRRNIVLMDDPLSAVDAHVGRKIMDEAICGLLRDKCRILATHQLHTLARADKIIWMVAGQIHKMGTLKELIASDTGFQELMATELKDQDEQQDDQPKPEVVAGNPPGGDPEKSVSQSTVAGPANKAREEGRAVGGLQLEVYLDFLRATGSIFNVLIVLAVVVSSQSASIVTGLWLSWWTSDRFSLTTGTYIGIYVGIGTLQSCLMFCFAIAFSYYGTEASRVMLSNAVTTVMRAPVRFFDTTPTGQIMNRFSKDIDTLDNALPNNLRMLCWLFANILSVFALIIAYYHWFALALALLFLLFLYAAAYYRASAREIQRHGAVLRSDIFARVGEGVSGAATIRAYGAILRFQYRVSAALDSMNGVAFIGTALQRWLTLRLDAVGILVVFVVGILLVTSRFDVSPSIGGVVFSYVLGIVQLLPITVRQMTNVENDMNSVERLHQYSKSLEQEDFAGSDTIHASWPERGEIRFENVSMRYRPELPLVLKDLSIHIKAGERVGIVGRTGAGKTSIATVLLRLTELSGGSITIDNVNIRSIALETLRSRLAVIPQDPMLFQGTIRSNLDPFDRYSDSELWSALHRARWAVTAESDDKKSVDLDVTVEDEGKNFSLGQRQLLAFARVLLKDSNIVMFDEATSSIDVGTDRAIQRNMLVALSGKTVICIAHRLDTILGYDRILVMDSGRVAEFDEPRTLFDRGGKFYALCERSGITRDHLDSARKKDGEY</sequence>
<evidence type="ECO:0000313" key="13">
    <source>
        <dbReference type="RefSeq" id="XP_033462909.1"/>
    </source>
</evidence>
<dbReference type="Pfam" id="PF00005">
    <property type="entry name" value="ABC_tran"/>
    <property type="match status" value="2"/>
</dbReference>
<dbReference type="CDD" id="cd18597">
    <property type="entry name" value="ABC_6TM_YOR1_D1_like"/>
    <property type="match status" value="1"/>
</dbReference>
<feature type="compositionally biased region" description="Basic and acidic residues" evidence="8">
    <location>
        <begin position="803"/>
        <end position="814"/>
    </location>
</feature>
<dbReference type="InterPro" id="IPR027417">
    <property type="entry name" value="P-loop_NTPase"/>
</dbReference>
<feature type="compositionally biased region" description="Polar residues" evidence="8">
    <location>
        <begin position="546"/>
        <end position="555"/>
    </location>
</feature>
<evidence type="ECO:0000259" key="11">
    <source>
        <dbReference type="PROSITE" id="PS50929"/>
    </source>
</evidence>
<evidence type="ECO:0000256" key="9">
    <source>
        <dbReference type="SAM" id="Phobius"/>
    </source>
</evidence>
<dbReference type="CDD" id="cd03250">
    <property type="entry name" value="ABCC_MRP_domain1"/>
    <property type="match status" value="1"/>
</dbReference>
<feature type="transmembrane region" description="Helical" evidence="9">
    <location>
        <begin position="188"/>
        <end position="216"/>
    </location>
</feature>
<feature type="transmembrane region" description="Helical" evidence="9">
    <location>
        <begin position="1097"/>
        <end position="1115"/>
    </location>
</feature>
<dbReference type="SMART" id="SM00382">
    <property type="entry name" value="AAA"/>
    <property type="match status" value="2"/>
</dbReference>
<protein>
    <submittedName>
        <fullName evidence="13">ABC transporter family protein</fullName>
    </submittedName>
</protein>
<dbReference type="GeneID" id="54361679"/>
<dbReference type="FunFam" id="1.20.1560.10:FF:000006">
    <property type="entry name" value="ATP-binding cassette, sub-family C (CFTR/MRP), member 9"/>
    <property type="match status" value="1"/>
</dbReference>
<dbReference type="InterPro" id="IPR036640">
    <property type="entry name" value="ABC1_TM_sf"/>
</dbReference>
<comment type="subcellular location">
    <subcellularLocation>
        <location evidence="1">Membrane</location>
        <topology evidence="1">Multi-pass membrane protein</topology>
    </subcellularLocation>
</comment>
<dbReference type="PROSITE" id="PS00211">
    <property type="entry name" value="ABC_TRANSPORTER_1"/>
    <property type="match status" value="2"/>
</dbReference>
<dbReference type="Pfam" id="PF00664">
    <property type="entry name" value="ABC_membrane"/>
    <property type="match status" value="2"/>
</dbReference>
<dbReference type="GO" id="GO:0005524">
    <property type="term" value="F:ATP binding"/>
    <property type="evidence" value="ECO:0007669"/>
    <property type="project" value="UniProtKB-KW"/>
</dbReference>
<feature type="domain" description="ABC transporter" evidence="10">
    <location>
        <begin position="574"/>
        <end position="800"/>
    </location>
</feature>
<evidence type="ECO:0000256" key="4">
    <source>
        <dbReference type="ARBA" id="ARBA00022741"/>
    </source>
</evidence>
<evidence type="ECO:0000256" key="5">
    <source>
        <dbReference type="ARBA" id="ARBA00022840"/>
    </source>
</evidence>
<keyword evidence="2" id="KW-0813">Transport</keyword>
<feature type="transmembrane region" description="Helical" evidence="9">
    <location>
        <begin position="426"/>
        <end position="446"/>
    </location>
</feature>
<feature type="region of interest" description="Disordered" evidence="8">
    <location>
        <begin position="1"/>
        <end position="34"/>
    </location>
</feature>
<evidence type="ECO:0000313" key="12">
    <source>
        <dbReference type="Proteomes" id="UP000504637"/>
    </source>
</evidence>
<reference evidence="13" key="1">
    <citation type="submission" date="2020-01" db="EMBL/GenBank/DDBJ databases">
        <authorList>
            <consortium name="DOE Joint Genome Institute"/>
            <person name="Haridas S."/>
            <person name="Albert R."/>
            <person name="Binder M."/>
            <person name="Bloem J."/>
            <person name="Labutti K."/>
            <person name="Salamov A."/>
            <person name="Andreopoulos B."/>
            <person name="Baker S.E."/>
            <person name="Barry K."/>
            <person name="Bills G."/>
            <person name="Bluhm B.H."/>
            <person name="Cannon C."/>
            <person name="Castanera R."/>
            <person name="Culley D.E."/>
            <person name="Daum C."/>
            <person name="Ezra D."/>
            <person name="Gonzalez J.B."/>
            <person name="Henrissat B."/>
            <person name="Kuo A."/>
            <person name="Liang C."/>
            <person name="Lipzen A."/>
            <person name="Lutzoni F."/>
            <person name="Magnuson J."/>
            <person name="Mondo S."/>
            <person name="Nolan M."/>
            <person name="Ohm R."/>
            <person name="Pangilinan J."/>
            <person name="Park H.-J."/>
            <person name="Ramirez L."/>
            <person name="Alfaro M."/>
            <person name="Sun H."/>
            <person name="Tritt A."/>
            <person name="Yoshinaga Y."/>
            <person name="Zwiers L.-H."/>
            <person name="Turgeon B.G."/>
            <person name="Goodwin S.B."/>
            <person name="Spatafora J.W."/>
            <person name="Crous P.W."/>
            <person name="Grigoriev I.V."/>
        </authorList>
    </citation>
    <scope>NUCLEOTIDE SEQUENCE</scope>
    <source>
        <strain evidence="13">CBS 342.82</strain>
    </source>
</reference>
<keyword evidence="7 9" id="KW-0472">Membrane</keyword>
<feature type="domain" description="ABC transmembrane type-1" evidence="11">
    <location>
        <begin position="872"/>
        <end position="1148"/>
    </location>
</feature>
<proteinExistence type="predicted"/>
<evidence type="ECO:0000256" key="1">
    <source>
        <dbReference type="ARBA" id="ARBA00004141"/>
    </source>
</evidence>
<evidence type="ECO:0000256" key="8">
    <source>
        <dbReference type="SAM" id="MobiDB-lite"/>
    </source>
</evidence>
<organism evidence="13">
    <name type="scientific">Dissoconium aciculare CBS 342.82</name>
    <dbReference type="NCBI Taxonomy" id="1314786"/>
    <lineage>
        <taxon>Eukaryota</taxon>
        <taxon>Fungi</taxon>
        <taxon>Dikarya</taxon>
        <taxon>Ascomycota</taxon>
        <taxon>Pezizomycotina</taxon>
        <taxon>Dothideomycetes</taxon>
        <taxon>Dothideomycetidae</taxon>
        <taxon>Mycosphaerellales</taxon>
        <taxon>Dissoconiaceae</taxon>
        <taxon>Dissoconium</taxon>
    </lineage>
</organism>
<reference evidence="13" key="2">
    <citation type="submission" date="2020-04" db="EMBL/GenBank/DDBJ databases">
        <authorList>
            <consortium name="NCBI Genome Project"/>
        </authorList>
    </citation>
    <scope>NUCLEOTIDE SEQUENCE</scope>
    <source>
        <strain evidence="13">CBS 342.82</strain>
    </source>
</reference>
<evidence type="ECO:0000256" key="7">
    <source>
        <dbReference type="ARBA" id="ARBA00023136"/>
    </source>
</evidence>
<reference evidence="13" key="3">
    <citation type="submission" date="2025-08" db="UniProtKB">
        <authorList>
            <consortium name="RefSeq"/>
        </authorList>
    </citation>
    <scope>IDENTIFICATION</scope>
    <source>
        <strain evidence="13">CBS 342.82</strain>
    </source>
</reference>
<feature type="domain" description="ABC transmembrane type-1" evidence="11">
    <location>
        <begin position="189"/>
        <end position="484"/>
    </location>
</feature>
<name>A0A6J3MDB1_9PEZI</name>
<feature type="transmembrane region" description="Helical" evidence="9">
    <location>
        <begin position="236"/>
        <end position="258"/>
    </location>
</feature>
<dbReference type="CDD" id="cd03244">
    <property type="entry name" value="ABCC_MRP_domain2"/>
    <property type="match status" value="1"/>
</dbReference>
<feature type="transmembrane region" description="Helical" evidence="9">
    <location>
        <begin position="983"/>
        <end position="1001"/>
    </location>
</feature>
<feature type="compositionally biased region" description="Polar residues" evidence="8">
    <location>
        <begin position="56"/>
        <end position="76"/>
    </location>
</feature>
<accession>A0A6J3MDB1</accession>
<dbReference type="PROSITE" id="PS50929">
    <property type="entry name" value="ABC_TM1F"/>
    <property type="match status" value="2"/>
</dbReference>
<dbReference type="GO" id="GO:0140359">
    <property type="term" value="F:ABC-type transporter activity"/>
    <property type="evidence" value="ECO:0007669"/>
    <property type="project" value="InterPro"/>
</dbReference>
<dbReference type="Gene3D" id="3.40.50.300">
    <property type="entry name" value="P-loop containing nucleotide triphosphate hydrolases"/>
    <property type="match status" value="2"/>
</dbReference>
<dbReference type="InterPro" id="IPR050173">
    <property type="entry name" value="ABC_transporter_C-like"/>
</dbReference>
<keyword evidence="3 9" id="KW-0812">Transmembrane</keyword>
<feature type="transmembrane region" description="Helical" evidence="9">
    <location>
        <begin position="1121"/>
        <end position="1140"/>
    </location>
</feature>
<dbReference type="SUPFAM" id="SSF52540">
    <property type="entry name" value="P-loop containing nucleoside triphosphate hydrolases"/>
    <property type="match status" value="2"/>
</dbReference>
<dbReference type="Proteomes" id="UP000504637">
    <property type="component" value="Unplaced"/>
</dbReference>
<feature type="transmembrane region" description="Helical" evidence="9">
    <location>
        <begin position="1007"/>
        <end position="1025"/>
    </location>
</feature>
<dbReference type="InterPro" id="IPR003593">
    <property type="entry name" value="AAA+_ATPase"/>
</dbReference>
<dbReference type="OrthoDB" id="6500128at2759"/>
<dbReference type="FunFam" id="3.40.50.300:FF:000997">
    <property type="entry name" value="Multidrug resistance-associated protein 1"/>
    <property type="match status" value="1"/>
</dbReference>
<dbReference type="PROSITE" id="PS50893">
    <property type="entry name" value="ABC_TRANSPORTER_2"/>
    <property type="match status" value="2"/>
</dbReference>
<dbReference type="GO" id="GO:0016887">
    <property type="term" value="F:ATP hydrolysis activity"/>
    <property type="evidence" value="ECO:0007669"/>
    <property type="project" value="InterPro"/>
</dbReference>
<evidence type="ECO:0000256" key="3">
    <source>
        <dbReference type="ARBA" id="ARBA00022692"/>
    </source>
</evidence>
<dbReference type="InterPro" id="IPR017871">
    <property type="entry name" value="ABC_transporter-like_CS"/>
</dbReference>
<dbReference type="RefSeq" id="XP_033462909.1">
    <property type="nucleotide sequence ID" value="XM_033603879.1"/>
</dbReference>
<keyword evidence="6 9" id="KW-1133">Transmembrane helix</keyword>
<feature type="compositionally biased region" description="Polar residues" evidence="8">
    <location>
        <begin position="14"/>
        <end position="25"/>
    </location>
</feature>
<evidence type="ECO:0000256" key="2">
    <source>
        <dbReference type="ARBA" id="ARBA00022448"/>
    </source>
</evidence>
<dbReference type="GO" id="GO:0016020">
    <property type="term" value="C:membrane"/>
    <property type="evidence" value="ECO:0007669"/>
    <property type="project" value="UniProtKB-SubCell"/>
</dbReference>
<feature type="region of interest" description="Disordered" evidence="8">
    <location>
        <begin position="803"/>
        <end position="843"/>
    </location>
</feature>
<gene>
    <name evidence="13" type="ORF">K489DRAFT_376266</name>
</gene>
<dbReference type="FunFam" id="3.40.50.300:FF:000565">
    <property type="entry name" value="ABC bile acid transporter"/>
    <property type="match status" value="1"/>
</dbReference>
<feature type="compositionally biased region" description="Polar residues" evidence="8">
    <location>
        <begin position="528"/>
        <end position="539"/>
    </location>
</feature>
<keyword evidence="12" id="KW-1185">Reference proteome</keyword>
<keyword evidence="4" id="KW-0547">Nucleotide-binding</keyword>
<dbReference type="PANTHER" id="PTHR24223">
    <property type="entry name" value="ATP-BINDING CASSETTE SUB-FAMILY C"/>
    <property type="match status" value="1"/>
</dbReference>
<feature type="transmembrane region" description="Helical" evidence="9">
    <location>
        <begin position="868"/>
        <end position="894"/>
    </location>
</feature>
<feature type="region of interest" description="Disordered" evidence="8">
    <location>
        <begin position="527"/>
        <end position="572"/>
    </location>
</feature>
<dbReference type="FunFam" id="1.20.1560.10:FF:000010">
    <property type="entry name" value="Multidrug resistance-associated ABC transporter"/>
    <property type="match status" value="1"/>
</dbReference>
<dbReference type="InterPro" id="IPR011527">
    <property type="entry name" value="ABC1_TM_dom"/>
</dbReference>
<dbReference type="Gene3D" id="1.20.1560.10">
    <property type="entry name" value="ABC transporter type 1, transmembrane domain"/>
    <property type="match status" value="2"/>
</dbReference>
<keyword evidence="5" id="KW-0067">ATP-binding</keyword>
<dbReference type="CDD" id="cd18606">
    <property type="entry name" value="ABC_6TM_YOR1_D2_like"/>
    <property type="match status" value="1"/>
</dbReference>
<feature type="domain" description="ABC transporter" evidence="10">
    <location>
        <begin position="1184"/>
        <end position="1421"/>
    </location>
</feature>
<feature type="region of interest" description="Disordered" evidence="8">
    <location>
        <begin position="56"/>
        <end position="80"/>
    </location>
</feature>
<evidence type="ECO:0000256" key="6">
    <source>
        <dbReference type="ARBA" id="ARBA00022989"/>
    </source>
</evidence>
<dbReference type="PANTHER" id="PTHR24223:SF464">
    <property type="entry name" value="ABC-TYPE TRANSPORTER CICA"/>
    <property type="match status" value="1"/>
</dbReference>